<reference evidence="3" key="1">
    <citation type="journal article" date="2020" name="Stud. Mycol.">
        <title>101 Dothideomycetes genomes: a test case for predicting lifestyles and emergence of pathogens.</title>
        <authorList>
            <person name="Haridas S."/>
            <person name="Albert R."/>
            <person name="Binder M."/>
            <person name="Bloem J."/>
            <person name="Labutti K."/>
            <person name="Salamov A."/>
            <person name="Andreopoulos B."/>
            <person name="Baker S."/>
            <person name="Barry K."/>
            <person name="Bills G."/>
            <person name="Bluhm B."/>
            <person name="Cannon C."/>
            <person name="Castanera R."/>
            <person name="Culley D."/>
            <person name="Daum C."/>
            <person name="Ezra D."/>
            <person name="Gonzalez J."/>
            <person name="Henrissat B."/>
            <person name="Kuo A."/>
            <person name="Liang C."/>
            <person name="Lipzen A."/>
            <person name="Lutzoni F."/>
            <person name="Magnuson J."/>
            <person name="Mondo S."/>
            <person name="Nolan M."/>
            <person name="Ohm R."/>
            <person name="Pangilinan J."/>
            <person name="Park H.-J."/>
            <person name="Ramirez L."/>
            <person name="Alfaro M."/>
            <person name="Sun H."/>
            <person name="Tritt A."/>
            <person name="Yoshinaga Y."/>
            <person name="Zwiers L.-H."/>
            <person name="Turgeon B."/>
            <person name="Goodwin S."/>
            <person name="Spatafora J."/>
            <person name="Crous P."/>
            <person name="Grigoriev I."/>
        </authorList>
    </citation>
    <scope>NUCLEOTIDE SEQUENCE</scope>
    <source>
        <strain evidence="3">CBS 279.74</strain>
    </source>
</reference>
<evidence type="ECO:0000256" key="1">
    <source>
        <dbReference type="SAM" id="MobiDB-lite"/>
    </source>
</evidence>
<evidence type="ECO:0000313" key="4">
    <source>
        <dbReference type="Proteomes" id="UP000799428"/>
    </source>
</evidence>
<feature type="chain" id="PRO_5026110674" evidence="2">
    <location>
        <begin position="21"/>
        <end position="284"/>
    </location>
</feature>
<name>A0A6G1KF74_9PLEO</name>
<dbReference type="Proteomes" id="UP000799428">
    <property type="component" value="Unassembled WGS sequence"/>
</dbReference>
<evidence type="ECO:0000256" key="2">
    <source>
        <dbReference type="SAM" id="SignalP"/>
    </source>
</evidence>
<proteinExistence type="predicted"/>
<feature type="region of interest" description="Disordered" evidence="1">
    <location>
        <begin position="57"/>
        <end position="77"/>
    </location>
</feature>
<dbReference type="EMBL" id="MU005768">
    <property type="protein sequence ID" value="KAF2711122.1"/>
    <property type="molecule type" value="Genomic_DNA"/>
</dbReference>
<organism evidence="3 4">
    <name type="scientific">Pleomassaria siparia CBS 279.74</name>
    <dbReference type="NCBI Taxonomy" id="1314801"/>
    <lineage>
        <taxon>Eukaryota</taxon>
        <taxon>Fungi</taxon>
        <taxon>Dikarya</taxon>
        <taxon>Ascomycota</taxon>
        <taxon>Pezizomycotina</taxon>
        <taxon>Dothideomycetes</taxon>
        <taxon>Pleosporomycetidae</taxon>
        <taxon>Pleosporales</taxon>
        <taxon>Pleomassariaceae</taxon>
        <taxon>Pleomassaria</taxon>
    </lineage>
</organism>
<dbReference type="AlphaFoldDB" id="A0A6G1KF74"/>
<evidence type="ECO:0000313" key="3">
    <source>
        <dbReference type="EMBL" id="KAF2711122.1"/>
    </source>
</evidence>
<keyword evidence="4" id="KW-1185">Reference proteome</keyword>
<accession>A0A6G1KF74</accession>
<sequence>MLCHAAVAFAFACVCTCTCAFAVAVANVTTAHHSLHSIDHHHHHLGRLGLVSMAHRRPSSVARRPPPARSYKGSRGRRPIDTLCPAGVTCIQLASSLHALSITGHQYSNLPAWLPGCLVAWLLGCLGPLLHHEPTLSINYHVTQQASIDSLVTGSSPAAASSPRRPPLRTLDDQLATALWYTKVICRAGSNRHNPRARHTHPGYLHQSRTWPLGCLLLPSLMACSLTALCYGSLMSSLVPLRAGQRGLILGHEDATFSFNHQRIPSKALCTLVPCCNLRPRLCM</sequence>
<feature type="signal peptide" evidence="2">
    <location>
        <begin position="1"/>
        <end position="20"/>
    </location>
</feature>
<gene>
    <name evidence="3" type="ORF">K504DRAFT_242495</name>
</gene>
<protein>
    <submittedName>
        <fullName evidence="3">Uncharacterized protein</fullName>
    </submittedName>
</protein>
<keyword evidence="2" id="KW-0732">Signal</keyword>